<keyword evidence="3" id="KW-1185">Reference proteome</keyword>
<dbReference type="RefSeq" id="WP_146584497.1">
    <property type="nucleotide sequence ID" value="NZ_SJPO01000002.1"/>
</dbReference>
<proteinExistence type="predicted"/>
<keyword evidence="1" id="KW-0732">Signal</keyword>
<accession>A0A5C5YTY8</accession>
<gene>
    <name evidence="2" type="ORF">Pla123a_10060</name>
</gene>
<evidence type="ECO:0000256" key="1">
    <source>
        <dbReference type="SAM" id="SignalP"/>
    </source>
</evidence>
<evidence type="ECO:0000313" key="2">
    <source>
        <dbReference type="EMBL" id="TWT78216.1"/>
    </source>
</evidence>
<comment type="caution">
    <text evidence="2">The sequence shown here is derived from an EMBL/GenBank/DDBJ whole genome shotgun (WGS) entry which is preliminary data.</text>
</comment>
<feature type="chain" id="PRO_5022886435" description="Zinc ribbon domain protein" evidence="1">
    <location>
        <begin position="22"/>
        <end position="153"/>
    </location>
</feature>
<protein>
    <recommendedName>
        <fullName evidence="4">Zinc ribbon domain protein</fullName>
    </recommendedName>
</protein>
<sequence length="153" mass="16177" precursor="true">MARCFPLVLLALLAAPAVGQAPVAAQAYQRRGSQDAGRAYYHGSAPAPYRGGGSAVAAGSFQRPYPYHLDYYKQRYGGSYEPYFGNLYGPPNVVLGAPYGGYAPPAYAAPYPYQQPAPAAQTPPPSEQAAQAITCPHCHQPIYFAAPPVTDGP</sequence>
<feature type="signal peptide" evidence="1">
    <location>
        <begin position="1"/>
        <end position="21"/>
    </location>
</feature>
<name>A0A5C5YTY8_9BACT</name>
<dbReference type="Proteomes" id="UP000318478">
    <property type="component" value="Unassembled WGS sequence"/>
</dbReference>
<evidence type="ECO:0008006" key="4">
    <source>
        <dbReference type="Google" id="ProtNLM"/>
    </source>
</evidence>
<organism evidence="2 3">
    <name type="scientific">Posidoniimonas polymericola</name>
    <dbReference type="NCBI Taxonomy" id="2528002"/>
    <lineage>
        <taxon>Bacteria</taxon>
        <taxon>Pseudomonadati</taxon>
        <taxon>Planctomycetota</taxon>
        <taxon>Planctomycetia</taxon>
        <taxon>Pirellulales</taxon>
        <taxon>Lacipirellulaceae</taxon>
        <taxon>Posidoniimonas</taxon>
    </lineage>
</organism>
<dbReference type="OrthoDB" id="9938046at2"/>
<reference evidence="2 3" key="1">
    <citation type="submission" date="2019-02" db="EMBL/GenBank/DDBJ databases">
        <title>Deep-cultivation of Planctomycetes and their phenomic and genomic characterization uncovers novel biology.</title>
        <authorList>
            <person name="Wiegand S."/>
            <person name="Jogler M."/>
            <person name="Boedeker C."/>
            <person name="Pinto D."/>
            <person name="Vollmers J."/>
            <person name="Rivas-Marin E."/>
            <person name="Kohn T."/>
            <person name="Peeters S.H."/>
            <person name="Heuer A."/>
            <person name="Rast P."/>
            <person name="Oberbeckmann S."/>
            <person name="Bunk B."/>
            <person name="Jeske O."/>
            <person name="Meyerdierks A."/>
            <person name="Storesund J.E."/>
            <person name="Kallscheuer N."/>
            <person name="Luecker S."/>
            <person name="Lage O.M."/>
            <person name="Pohl T."/>
            <person name="Merkel B.J."/>
            <person name="Hornburger P."/>
            <person name="Mueller R.-W."/>
            <person name="Bruemmer F."/>
            <person name="Labrenz M."/>
            <person name="Spormann A.M."/>
            <person name="Op Den Camp H."/>
            <person name="Overmann J."/>
            <person name="Amann R."/>
            <person name="Jetten M.S.M."/>
            <person name="Mascher T."/>
            <person name="Medema M.H."/>
            <person name="Devos D.P."/>
            <person name="Kaster A.-K."/>
            <person name="Ovreas L."/>
            <person name="Rohde M."/>
            <person name="Galperin M.Y."/>
            <person name="Jogler C."/>
        </authorList>
    </citation>
    <scope>NUCLEOTIDE SEQUENCE [LARGE SCALE GENOMIC DNA]</scope>
    <source>
        <strain evidence="2 3">Pla123a</strain>
    </source>
</reference>
<dbReference type="AlphaFoldDB" id="A0A5C5YTY8"/>
<evidence type="ECO:0000313" key="3">
    <source>
        <dbReference type="Proteomes" id="UP000318478"/>
    </source>
</evidence>
<dbReference type="EMBL" id="SJPO01000002">
    <property type="protein sequence ID" value="TWT78216.1"/>
    <property type="molecule type" value="Genomic_DNA"/>
</dbReference>